<dbReference type="Proteomes" id="UP001439008">
    <property type="component" value="Unassembled WGS sequence"/>
</dbReference>
<keyword evidence="6" id="KW-1185">Reference proteome</keyword>
<accession>A0ABV2ALJ5</accession>
<reference evidence="5 6" key="1">
    <citation type="journal article" date="2024" name="BMC Biol.">
        <title>Comparative genomics of Ascetosporea gives new insight into the evolutionary basis for animal parasitism in Rhizaria.</title>
        <authorList>
            <person name="Hiltunen Thoren M."/>
            <person name="Onut-Brannstrom I."/>
            <person name="Alfjorden A."/>
            <person name="Peckova H."/>
            <person name="Swords F."/>
            <person name="Hooper C."/>
            <person name="Holzer A.S."/>
            <person name="Bass D."/>
            <person name="Burki F."/>
        </authorList>
    </citation>
    <scope>NUCLEOTIDE SEQUENCE [LARGE SCALE GENOMIC DNA]</scope>
    <source>
        <strain evidence="5">20-A016</strain>
    </source>
</reference>
<evidence type="ECO:0000259" key="4">
    <source>
        <dbReference type="Pfam" id="PF00009"/>
    </source>
</evidence>
<proteinExistence type="inferred from homology"/>
<evidence type="ECO:0000256" key="1">
    <source>
        <dbReference type="ARBA" id="ARBA00007249"/>
    </source>
</evidence>
<dbReference type="EMBL" id="JBDODL010000725">
    <property type="protein sequence ID" value="MES1920537.1"/>
    <property type="molecule type" value="Genomic_DNA"/>
</dbReference>
<sequence>MLSETSSADVAMLVVDTSTDNFERGFCKDGQTREHSILARSLGISKILVAMNKMDSTKWSKTRFDQIEKTLDHFLKSIGYKSTLFVPVSGLEGHNLVRSYTECDWYTGPTLTDAINSIKPVTRDLSRPVRLLVSGREHSFKYGNVVLGKIAVGSLMVGEKLVAMPLNMAVQVKSIRCGEKEVVVGIAGENVEAAFGKETTLETGFVVCDQMNPIPVVKVFSAKITTLKLDLPIIRGQTLLLHVHNIKTMVSVVKIEKVLNSKNAKKTKMSREQCQGNCSF</sequence>
<dbReference type="SUPFAM" id="SSF52540">
    <property type="entry name" value="P-loop containing nucleoside triphosphate hydrolases"/>
    <property type="match status" value="1"/>
</dbReference>
<dbReference type="Pfam" id="PF00009">
    <property type="entry name" value="GTP_EFTU"/>
    <property type="match status" value="1"/>
</dbReference>
<evidence type="ECO:0000256" key="3">
    <source>
        <dbReference type="ARBA" id="ARBA00023134"/>
    </source>
</evidence>
<keyword evidence="2" id="KW-0547">Nucleotide-binding</keyword>
<name>A0ABV2ALJ5_9EUKA</name>
<evidence type="ECO:0000313" key="6">
    <source>
        <dbReference type="Proteomes" id="UP001439008"/>
    </source>
</evidence>
<dbReference type="InterPro" id="IPR009001">
    <property type="entry name" value="Transl_elong_EF1A/Init_IF2_C"/>
</dbReference>
<dbReference type="SUPFAM" id="SSF50465">
    <property type="entry name" value="EF-Tu/eEF-1alpha/eIF2-gamma C-terminal domain"/>
    <property type="match status" value="1"/>
</dbReference>
<dbReference type="InterPro" id="IPR050100">
    <property type="entry name" value="TRAFAC_GTPase_members"/>
</dbReference>
<dbReference type="InterPro" id="IPR027417">
    <property type="entry name" value="P-loop_NTPase"/>
</dbReference>
<dbReference type="PANTHER" id="PTHR23115">
    <property type="entry name" value="TRANSLATION FACTOR"/>
    <property type="match status" value="1"/>
</dbReference>
<dbReference type="Gene3D" id="3.40.50.300">
    <property type="entry name" value="P-loop containing nucleotide triphosphate hydrolases"/>
    <property type="match status" value="1"/>
</dbReference>
<gene>
    <name evidence="5" type="ORF">MHBO_002199</name>
</gene>
<comment type="caution">
    <text evidence="5">The sequence shown here is derived from an EMBL/GenBank/DDBJ whole genome shotgun (WGS) entry which is preliminary data.</text>
</comment>
<dbReference type="Gene3D" id="2.40.30.10">
    <property type="entry name" value="Translation factors"/>
    <property type="match status" value="2"/>
</dbReference>
<organism evidence="5 6">
    <name type="scientific">Bonamia ostreae</name>
    <dbReference type="NCBI Taxonomy" id="126728"/>
    <lineage>
        <taxon>Eukaryota</taxon>
        <taxon>Sar</taxon>
        <taxon>Rhizaria</taxon>
        <taxon>Endomyxa</taxon>
        <taxon>Ascetosporea</taxon>
        <taxon>Haplosporida</taxon>
        <taxon>Bonamia</taxon>
    </lineage>
</organism>
<evidence type="ECO:0000256" key="2">
    <source>
        <dbReference type="ARBA" id="ARBA00022741"/>
    </source>
</evidence>
<dbReference type="InterPro" id="IPR000795">
    <property type="entry name" value="T_Tr_GTP-bd_dom"/>
</dbReference>
<protein>
    <recommendedName>
        <fullName evidence="4">Tr-type G domain-containing protein</fullName>
    </recommendedName>
</protein>
<feature type="domain" description="Tr-type G" evidence="4">
    <location>
        <begin position="4"/>
        <end position="97"/>
    </location>
</feature>
<keyword evidence="3" id="KW-0342">GTP-binding</keyword>
<dbReference type="SUPFAM" id="SSF50447">
    <property type="entry name" value="Translation proteins"/>
    <property type="match status" value="1"/>
</dbReference>
<evidence type="ECO:0000313" key="5">
    <source>
        <dbReference type="EMBL" id="MES1920537.1"/>
    </source>
</evidence>
<comment type="similarity">
    <text evidence="1">Belongs to the TRAFAC class translation factor GTPase superfamily. Classic translation factor GTPase family. EF-Tu/EF-1A subfamily.</text>
</comment>
<dbReference type="InterPro" id="IPR009000">
    <property type="entry name" value="Transl_B-barrel_sf"/>
</dbReference>